<dbReference type="GO" id="GO:0016491">
    <property type="term" value="F:oxidoreductase activity"/>
    <property type="evidence" value="ECO:0007669"/>
    <property type="project" value="UniProtKB-KW"/>
</dbReference>
<dbReference type="EMBL" id="BX572600">
    <property type="protein sequence ID" value="CAE27635.1"/>
    <property type="molecule type" value="Genomic_DNA"/>
</dbReference>
<dbReference type="HOGENOM" id="CLU_001681_2_0_5"/>
<gene>
    <name evidence="4" type="ordered locus">RPA2194</name>
</gene>
<dbReference type="STRING" id="258594.RPA2194"/>
<evidence type="ECO:0000256" key="1">
    <source>
        <dbReference type="ARBA" id="ARBA00022505"/>
    </source>
</evidence>
<dbReference type="PhylomeDB" id="Q6N7R2"/>
<dbReference type="eggNOG" id="COG1529">
    <property type="taxonomic scope" value="Bacteria"/>
</dbReference>
<dbReference type="SUPFAM" id="SSF54665">
    <property type="entry name" value="CO dehydrogenase molybdoprotein N-domain-like"/>
    <property type="match status" value="1"/>
</dbReference>
<evidence type="ECO:0000256" key="2">
    <source>
        <dbReference type="ARBA" id="ARBA00023002"/>
    </source>
</evidence>
<dbReference type="InterPro" id="IPR046867">
    <property type="entry name" value="AldOxase/xan_DH_MoCoBD2"/>
</dbReference>
<evidence type="ECO:0000313" key="4">
    <source>
        <dbReference type="EMBL" id="CAE27635.1"/>
    </source>
</evidence>
<proteinExistence type="predicted"/>
<dbReference type="InterPro" id="IPR037165">
    <property type="entry name" value="AldOxase/xan_DH_Mopterin-bd_sf"/>
</dbReference>
<dbReference type="EC" id="1.2.99.2" evidence="4"/>
<evidence type="ECO:0000259" key="3">
    <source>
        <dbReference type="SMART" id="SM01008"/>
    </source>
</evidence>
<protein>
    <submittedName>
        <fullName evidence="4">Possible carbon-monoxide dehydrogenase large subunit</fullName>
        <ecNumber evidence="4">1.2.99.2</ecNumber>
    </submittedName>
</protein>
<dbReference type="PANTHER" id="PTHR11908:SF132">
    <property type="entry name" value="ALDEHYDE OXIDASE 1-RELATED"/>
    <property type="match status" value="1"/>
</dbReference>
<dbReference type="InterPro" id="IPR008274">
    <property type="entry name" value="AldOxase/xan_DH_MoCoBD1"/>
</dbReference>
<dbReference type="AlphaFoldDB" id="Q6N7R2"/>
<feature type="domain" description="Aldehyde oxidase/xanthine dehydrogenase a/b hammerhead" evidence="3">
    <location>
        <begin position="78"/>
        <end position="198"/>
    </location>
</feature>
<reference evidence="4" key="1">
    <citation type="journal article" date="2004" name="Nat. Biotechnol.">
        <title>Complete genome sequence of the metabolically versatile photosynthetic bacterium Rhodopseudomonas palustris.</title>
        <authorList>
            <person name="Larimer F.W."/>
            <person name="Chain P."/>
            <person name="Hauser L."/>
            <person name="Lamerdin J."/>
            <person name="Malfatti S."/>
            <person name="Do L."/>
            <person name="Land M.L."/>
            <person name="Pelletier D.A."/>
            <person name="Beatty J.T."/>
            <person name="Lang A.S."/>
            <person name="Tabita F.R."/>
            <person name="Gibson J.L."/>
            <person name="Hanson T.E."/>
            <person name="Bobst C."/>
            <person name="Torres J.L."/>
            <person name="Peres C."/>
            <person name="Harrison F.H."/>
            <person name="Gibson J."/>
            <person name="Harwood C.S."/>
        </authorList>
    </citation>
    <scope>NUCLEOTIDE SEQUENCE [LARGE SCALE GENOMIC DNA]</scope>
    <source>
        <strain evidence="4">CGA009</strain>
    </source>
</reference>
<name>Q6N7R2_RHOPA</name>
<dbReference type="GO" id="GO:0005506">
    <property type="term" value="F:iron ion binding"/>
    <property type="evidence" value="ECO:0007669"/>
    <property type="project" value="InterPro"/>
</dbReference>
<dbReference type="SUPFAM" id="SSF56003">
    <property type="entry name" value="Molybdenum cofactor-binding domain"/>
    <property type="match status" value="1"/>
</dbReference>
<keyword evidence="1" id="KW-0500">Molybdenum</keyword>
<sequence length="834" mass="88203">MRCGVWAAALSVGTISTDIPPRRNAAPRGFFPSRAPLKPELSLMQDRPAIASLDTSLALHKFGVGQPVRRKEDETLLRGKGRYTDDCNLPGQFYAVMVRSPHPHGIIRGIGTEAAKAMPGVCAIYTGADLASAGYAPFSSGLPLKSRDGTPLKQTHHGALPTDKVRFVGEAVAYVVAKTLAQARDAAEAVELDIEPLPAVTDAEAAMQPGAPQLYDHIENNVALDYHFGDTAAVNAAFAAAAHVTTLDIENTRVAAVPMEPRVGLASYDQQNGRYTIQLPTQGVSGNRNTLAKLLGVPTDKVRVLTGQVGGSFGMKNISYPEYICILHAAKTLGRPVKWTDERSTSFLSDSQGRGQQIRAELALDAGGRFLAIRLSGTGNLGAYITGVAPLPLSLNTGKNIGSVYRTPLLSVDIKCVVTNVTLMGAYRGAGRPEANYFLERLIDRAADEMGIDRLTLRKRNFIKPTQMPFTACSGVTYDSGDFAGVFGQALELSDYDGFAKRKKDARKAGKLRGIAVGSYLEVTAPPNPELGKIVFEADGTVRLITGTLDYGQGHATPFAQVLSTFLGVPFERIRLEQGDSDIVHTGNGTGGSRSITASGMAIVEASQKVIAKGKSAAAHLLETAEADIEFTDGRFTVAGTDRSIGIMDLAQRLRGAELPEGVPASLDVDHTTEGVPSAFPNGCHVAEVEIDPDTGVTRVVRYTAVNDFGTVVNPMIVAGQLHGGVAQGIGQALMEKVSYNADGQPITGSLQDYALPRAEDIPLMTVGDHPVPAKTNPLGTKGCGEAGCAGSLATIVNAALDALKDYGVTTLDMPLTPEKVWRAIHEAKAKTAA</sequence>
<dbReference type="Pfam" id="PF02738">
    <property type="entry name" value="MoCoBD_1"/>
    <property type="match status" value="1"/>
</dbReference>
<keyword evidence="2 4" id="KW-0560">Oxidoreductase</keyword>
<dbReference type="Pfam" id="PF20256">
    <property type="entry name" value="MoCoBD_2"/>
    <property type="match status" value="1"/>
</dbReference>
<organism evidence="4">
    <name type="scientific">Rhodopseudomonas palustris (strain ATCC BAA-98 / CGA009)</name>
    <dbReference type="NCBI Taxonomy" id="258594"/>
    <lineage>
        <taxon>Bacteria</taxon>
        <taxon>Pseudomonadati</taxon>
        <taxon>Pseudomonadota</taxon>
        <taxon>Alphaproteobacteria</taxon>
        <taxon>Hyphomicrobiales</taxon>
        <taxon>Nitrobacteraceae</taxon>
        <taxon>Rhodopseudomonas</taxon>
    </lineage>
</organism>
<dbReference type="Pfam" id="PF01315">
    <property type="entry name" value="Ald_Xan_dh_C"/>
    <property type="match status" value="1"/>
</dbReference>
<dbReference type="InterPro" id="IPR000674">
    <property type="entry name" value="Ald_Oxase/Xan_DH_a/b"/>
</dbReference>
<dbReference type="InterPro" id="IPR016208">
    <property type="entry name" value="Ald_Oxase/xanthine_DH-like"/>
</dbReference>
<dbReference type="Gene3D" id="3.30.365.10">
    <property type="entry name" value="Aldehyde oxidase/xanthine dehydrogenase, molybdopterin binding domain"/>
    <property type="match status" value="4"/>
</dbReference>
<accession>Q6N7R2</accession>
<dbReference type="InterPro" id="IPR036856">
    <property type="entry name" value="Ald_Oxase/Xan_DH_a/b_sf"/>
</dbReference>
<dbReference type="PANTHER" id="PTHR11908">
    <property type="entry name" value="XANTHINE DEHYDROGENASE"/>
    <property type="match status" value="1"/>
</dbReference>
<dbReference type="SMART" id="SM01008">
    <property type="entry name" value="Ald_Xan_dh_C"/>
    <property type="match status" value="1"/>
</dbReference>
<dbReference type="Gene3D" id="3.90.1170.50">
    <property type="entry name" value="Aldehyde oxidase/xanthine dehydrogenase, a/b hammerhead"/>
    <property type="match status" value="1"/>
</dbReference>